<comment type="caution">
    <text evidence="1">The sequence shown here is derived from an EMBL/GenBank/DDBJ whole genome shotgun (WGS) entry which is preliminary data.</text>
</comment>
<sequence>MKPGRGPAAVLEEDDFRAAVDAIVQRDFFPDLVELQAENLGVPVARAGAAAGAAGGPSLNEFLRTHISEDSASFSRLLTEENQRRSSSSSSAAGGRLRLLGRPQLRNALMFAPDGLSAPQRAPDGRIVHRNTRLPEDAAGDPGDAESVVSDASTAGYRTPVIRGYKMVDPDGPRRRARYR</sequence>
<reference evidence="1" key="1">
    <citation type="submission" date="2022-07" db="EMBL/GenBank/DDBJ databases">
        <title>Phylogenomic reconstructions and comparative analyses of Kickxellomycotina fungi.</title>
        <authorList>
            <person name="Reynolds N.K."/>
            <person name="Stajich J.E."/>
            <person name="Barry K."/>
            <person name="Grigoriev I.V."/>
            <person name="Crous P."/>
            <person name="Smith M.E."/>
        </authorList>
    </citation>
    <scope>NUCLEOTIDE SEQUENCE</scope>
    <source>
        <strain evidence="1">CBS 109366</strain>
    </source>
</reference>
<evidence type="ECO:0000313" key="2">
    <source>
        <dbReference type="Proteomes" id="UP001140234"/>
    </source>
</evidence>
<proteinExistence type="predicted"/>
<dbReference type="EMBL" id="JANBUJ010002001">
    <property type="protein sequence ID" value="KAJ2765452.1"/>
    <property type="molecule type" value="Genomic_DNA"/>
</dbReference>
<evidence type="ECO:0000313" key="1">
    <source>
        <dbReference type="EMBL" id="KAJ2765452.1"/>
    </source>
</evidence>
<dbReference type="Proteomes" id="UP001140234">
    <property type="component" value="Unassembled WGS sequence"/>
</dbReference>
<accession>A0ACC1JQR0</accession>
<organism evidence="1 2">
    <name type="scientific">Coemansia nantahalensis</name>
    <dbReference type="NCBI Taxonomy" id="2789366"/>
    <lineage>
        <taxon>Eukaryota</taxon>
        <taxon>Fungi</taxon>
        <taxon>Fungi incertae sedis</taxon>
        <taxon>Zoopagomycota</taxon>
        <taxon>Kickxellomycotina</taxon>
        <taxon>Kickxellomycetes</taxon>
        <taxon>Kickxellales</taxon>
        <taxon>Kickxellaceae</taxon>
        <taxon>Coemansia</taxon>
    </lineage>
</organism>
<protein>
    <submittedName>
        <fullName evidence="1">Uncharacterized protein</fullName>
    </submittedName>
</protein>
<feature type="non-terminal residue" evidence="1">
    <location>
        <position position="180"/>
    </location>
</feature>
<name>A0ACC1JQR0_9FUNG</name>
<gene>
    <name evidence="1" type="ORF">IWQ57_004772</name>
</gene>
<keyword evidence="2" id="KW-1185">Reference proteome</keyword>